<feature type="transmembrane region" description="Helical" evidence="2">
    <location>
        <begin position="7"/>
        <end position="25"/>
    </location>
</feature>
<accession>A0A1F6GC22</accession>
<feature type="compositionally biased region" description="Low complexity" evidence="1">
    <location>
        <begin position="45"/>
        <end position="59"/>
    </location>
</feature>
<keyword evidence="2" id="KW-1133">Transmembrane helix</keyword>
<dbReference type="EMBL" id="MFMV01000049">
    <property type="protein sequence ID" value="OGG95665.1"/>
    <property type="molecule type" value="Genomic_DNA"/>
</dbReference>
<proteinExistence type="predicted"/>
<comment type="caution">
    <text evidence="3">The sequence shown here is derived from an EMBL/GenBank/DDBJ whole genome shotgun (WGS) entry which is preliminary data.</text>
</comment>
<evidence type="ECO:0000256" key="1">
    <source>
        <dbReference type="SAM" id="MobiDB-lite"/>
    </source>
</evidence>
<evidence type="ECO:0000313" key="3">
    <source>
        <dbReference type="EMBL" id="OGG95665.1"/>
    </source>
</evidence>
<keyword evidence="2" id="KW-0472">Membrane</keyword>
<reference evidence="3 4" key="1">
    <citation type="journal article" date="2016" name="Nat. Commun.">
        <title>Thousands of microbial genomes shed light on interconnected biogeochemical processes in an aquifer system.</title>
        <authorList>
            <person name="Anantharaman K."/>
            <person name="Brown C.T."/>
            <person name="Hug L.A."/>
            <person name="Sharon I."/>
            <person name="Castelle C.J."/>
            <person name="Probst A.J."/>
            <person name="Thomas B.C."/>
            <person name="Singh A."/>
            <person name="Wilkins M.J."/>
            <person name="Karaoz U."/>
            <person name="Brodie E.L."/>
            <person name="Williams K.H."/>
            <person name="Hubbard S.S."/>
            <person name="Banfield J.F."/>
        </authorList>
    </citation>
    <scope>NUCLEOTIDE SEQUENCE [LARGE SCALE GENOMIC DNA]</scope>
</reference>
<keyword evidence="2" id="KW-0812">Transmembrane</keyword>
<feature type="compositionally biased region" description="Polar residues" evidence="1">
    <location>
        <begin position="35"/>
        <end position="44"/>
    </location>
</feature>
<protein>
    <recommendedName>
        <fullName evidence="5">PsbP C-terminal domain-containing protein</fullName>
    </recommendedName>
</protein>
<evidence type="ECO:0008006" key="5">
    <source>
        <dbReference type="Google" id="ProtNLM"/>
    </source>
</evidence>
<name>A0A1F6GC22_9BACT</name>
<sequence length="212" mass="24603">MTKTVKILIIAVIIIIITSLAVAFWPKELSNNGQPVTNQPAVNQPITNNPEPTATTTEPEIITSDIDTSDWQTYRNEEYGFEVKYPKTWKYNIGRDGFTRFTDEAKKVYVENGEEYLIGVDTLSFDSEITKEEYIKNWKEYRIKDEWVKSWIKNIKIDGLEAIQGYYRFGLSTIIVDENKIYQIVMGSFPIEEYPAINIIYDKILNSFKIIS</sequence>
<dbReference type="AlphaFoldDB" id="A0A1F6GC22"/>
<evidence type="ECO:0000256" key="2">
    <source>
        <dbReference type="SAM" id="Phobius"/>
    </source>
</evidence>
<gene>
    <name evidence="3" type="ORF">A2V95_00190</name>
</gene>
<dbReference type="Proteomes" id="UP000178149">
    <property type="component" value="Unassembled WGS sequence"/>
</dbReference>
<evidence type="ECO:0000313" key="4">
    <source>
        <dbReference type="Proteomes" id="UP000178149"/>
    </source>
</evidence>
<feature type="region of interest" description="Disordered" evidence="1">
    <location>
        <begin position="35"/>
        <end position="59"/>
    </location>
</feature>
<organism evidence="3 4">
    <name type="scientific">Candidatus Kuenenbacteria bacterium RBG_16_41_7</name>
    <dbReference type="NCBI Taxonomy" id="1798560"/>
    <lineage>
        <taxon>Bacteria</taxon>
        <taxon>Candidatus Kueneniibacteriota</taxon>
    </lineage>
</organism>